<dbReference type="STRING" id="1792845.BC343_00060"/>
<dbReference type="AlphaFoldDB" id="A0A1S9PKN8"/>
<protein>
    <submittedName>
        <fullName evidence="2">Uncharacterized protein</fullName>
    </submittedName>
</protein>
<keyword evidence="3" id="KW-1185">Reference proteome</keyword>
<reference evidence="2 3" key="1">
    <citation type="submission" date="2016-07" db="EMBL/GenBank/DDBJ databases">
        <title>Genomic analysis of zinc-resistant bacterium Mucilaginibacter pedocola TBZ30.</title>
        <authorList>
            <person name="Huang J."/>
            <person name="Tang J."/>
        </authorList>
    </citation>
    <scope>NUCLEOTIDE SEQUENCE [LARGE SCALE GENOMIC DNA]</scope>
    <source>
        <strain evidence="2 3">TBZ30</strain>
    </source>
</reference>
<evidence type="ECO:0000313" key="3">
    <source>
        <dbReference type="Proteomes" id="UP000189739"/>
    </source>
</evidence>
<gene>
    <name evidence="2" type="ORF">BC343_00060</name>
</gene>
<feature type="transmembrane region" description="Helical" evidence="1">
    <location>
        <begin position="12"/>
        <end position="33"/>
    </location>
</feature>
<keyword evidence="1" id="KW-1133">Transmembrane helix</keyword>
<accession>A0A1S9PKN8</accession>
<evidence type="ECO:0000313" key="2">
    <source>
        <dbReference type="EMBL" id="OOQ61511.1"/>
    </source>
</evidence>
<dbReference type="Proteomes" id="UP000189739">
    <property type="component" value="Unassembled WGS sequence"/>
</dbReference>
<sequence>MKNILRKKSNKRLTIGAAVAGIAVAGGLAWLFFTKGGARAQANWKASLKNSGKDFAAGLITEQTGVPKDITRAAADAMID</sequence>
<evidence type="ECO:0000256" key="1">
    <source>
        <dbReference type="SAM" id="Phobius"/>
    </source>
</evidence>
<dbReference type="RefSeq" id="WP_078345679.1">
    <property type="nucleotide sequence ID" value="NZ_MBTF01000001.1"/>
</dbReference>
<organism evidence="2 3">
    <name type="scientific">Mucilaginibacter pedocola</name>
    <dbReference type="NCBI Taxonomy" id="1792845"/>
    <lineage>
        <taxon>Bacteria</taxon>
        <taxon>Pseudomonadati</taxon>
        <taxon>Bacteroidota</taxon>
        <taxon>Sphingobacteriia</taxon>
        <taxon>Sphingobacteriales</taxon>
        <taxon>Sphingobacteriaceae</taxon>
        <taxon>Mucilaginibacter</taxon>
    </lineage>
</organism>
<proteinExistence type="predicted"/>
<name>A0A1S9PKN8_9SPHI</name>
<keyword evidence="1" id="KW-0472">Membrane</keyword>
<dbReference type="EMBL" id="MBTF01000001">
    <property type="protein sequence ID" value="OOQ61511.1"/>
    <property type="molecule type" value="Genomic_DNA"/>
</dbReference>
<keyword evidence="1" id="KW-0812">Transmembrane</keyword>
<comment type="caution">
    <text evidence="2">The sequence shown here is derived from an EMBL/GenBank/DDBJ whole genome shotgun (WGS) entry which is preliminary data.</text>
</comment>